<dbReference type="InterPro" id="IPR029044">
    <property type="entry name" value="Nucleotide-diphossugar_trans"/>
</dbReference>
<accession>A0A511B1L9</accession>
<dbReference type="OrthoDB" id="1997677at2"/>
<evidence type="ECO:0000313" key="2">
    <source>
        <dbReference type="Proteomes" id="UP000321230"/>
    </source>
</evidence>
<evidence type="ECO:0000313" key="1">
    <source>
        <dbReference type="EMBL" id="GEK94355.1"/>
    </source>
</evidence>
<name>A0A511B1L9_9PROT</name>
<dbReference type="RefSeq" id="WP_146797532.1">
    <property type="nucleotide sequence ID" value="NZ_BARC01000006.1"/>
</dbReference>
<dbReference type="AlphaFoldDB" id="A0A511B1L9"/>
<organism evidence="1 2">
    <name type="scientific">Gluconobacter wancherniae NBRC 103581</name>
    <dbReference type="NCBI Taxonomy" id="656744"/>
    <lineage>
        <taxon>Bacteria</taxon>
        <taxon>Pseudomonadati</taxon>
        <taxon>Pseudomonadota</taxon>
        <taxon>Alphaproteobacteria</taxon>
        <taxon>Acetobacterales</taxon>
        <taxon>Acetobacteraceae</taxon>
        <taxon>Gluconobacter</taxon>
    </lineage>
</organism>
<sequence>MCRTAAVLFVHDAAKDIGWWIAHHAAVGFSTLLICDDHSTDGTWDVLTNAATFYDIRLTRSDNSLKTRPERQEAFFKAAREQLEFDWTIALASDEYFLPNGQSLIELLQSAGQADIIPVNWCVYGRDEKTDSEGFSPLEAFQKRAPKNFPDHRVVRHLVRSSCSPEKLPHPLDHINFAPDWSAARILHYAGSNLHERMLLGDPSITQNACTYFNRNDITDAPDHHIVQSSYRVAASIIHATLTDLHWRLKRAISPASEHELAELLHDHPPPKTTLPNEPVEFYVLIDTLTGNRLFIDGLTGNLRPLDLTQIDVLQDNPVILAIEGTEGREKNALLLPRYPLPEPAIRVSGSPTLLATIPLRQNTDGLLTSPVTDRPVSLGDHPFRLAPIPSDPDLLQRMSTFHALTKRGNTLISLLSGIDNLPTPDPGALGCAIAYLPAADVQILSRLFPGLVSRTVTPAR</sequence>
<protein>
    <submittedName>
        <fullName evidence="1">Uncharacterized protein</fullName>
    </submittedName>
</protein>
<proteinExistence type="predicted"/>
<comment type="caution">
    <text evidence="1">The sequence shown here is derived from an EMBL/GenBank/DDBJ whole genome shotgun (WGS) entry which is preliminary data.</text>
</comment>
<dbReference type="Proteomes" id="UP000321230">
    <property type="component" value="Unassembled WGS sequence"/>
</dbReference>
<gene>
    <name evidence="1" type="ORF">GWA01_21250</name>
</gene>
<dbReference type="Gene3D" id="3.90.550.10">
    <property type="entry name" value="Spore Coat Polysaccharide Biosynthesis Protein SpsA, Chain A"/>
    <property type="match status" value="1"/>
</dbReference>
<reference evidence="1 2" key="1">
    <citation type="submission" date="2019-07" db="EMBL/GenBank/DDBJ databases">
        <title>Whole genome shotgun sequence of Gluconobacter wancherniae NBRC 103581.</title>
        <authorList>
            <person name="Hosoyama A."/>
            <person name="Uohara A."/>
            <person name="Ohji S."/>
            <person name="Ichikawa N."/>
        </authorList>
    </citation>
    <scope>NUCLEOTIDE SEQUENCE [LARGE SCALE GENOMIC DNA]</scope>
    <source>
        <strain evidence="1 2">NBRC 103581</strain>
    </source>
</reference>
<keyword evidence="2" id="KW-1185">Reference proteome</keyword>
<dbReference type="EMBL" id="BJUZ01000002">
    <property type="protein sequence ID" value="GEK94355.1"/>
    <property type="molecule type" value="Genomic_DNA"/>
</dbReference>
<dbReference type="SUPFAM" id="SSF53448">
    <property type="entry name" value="Nucleotide-diphospho-sugar transferases"/>
    <property type="match status" value="1"/>
</dbReference>
<dbReference type="Pfam" id="PF13704">
    <property type="entry name" value="Glyco_tranf_2_4"/>
    <property type="match status" value="1"/>
</dbReference>